<feature type="region of interest" description="Disordered" evidence="1">
    <location>
        <begin position="28"/>
        <end position="59"/>
    </location>
</feature>
<feature type="region of interest" description="Disordered" evidence="1">
    <location>
        <begin position="127"/>
        <end position="150"/>
    </location>
</feature>
<feature type="compositionally biased region" description="Pro residues" evidence="1">
    <location>
        <begin position="131"/>
        <end position="141"/>
    </location>
</feature>
<gene>
    <name evidence="3" type="ORF">D8771_19960</name>
</gene>
<keyword evidence="2" id="KW-0732">Signal</keyword>
<protein>
    <recommendedName>
        <fullName evidence="5">Lipoprotein</fullName>
    </recommendedName>
</protein>
<feature type="signal peptide" evidence="2">
    <location>
        <begin position="1"/>
        <end position="24"/>
    </location>
</feature>
<evidence type="ECO:0000256" key="2">
    <source>
        <dbReference type="SAM" id="SignalP"/>
    </source>
</evidence>
<feature type="chain" id="PRO_5034187215" description="Lipoprotein" evidence="2">
    <location>
        <begin position="25"/>
        <end position="150"/>
    </location>
</feature>
<evidence type="ECO:0000313" key="3">
    <source>
        <dbReference type="EMBL" id="TGG81660.1"/>
    </source>
</evidence>
<organism evidence="3 4">
    <name type="scientific">Streptomyces albus</name>
    <dbReference type="NCBI Taxonomy" id="1888"/>
    <lineage>
        <taxon>Bacteria</taxon>
        <taxon>Bacillati</taxon>
        <taxon>Actinomycetota</taxon>
        <taxon>Actinomycetes</taxon>
        <taxon>Kitasatosporales</taxon>
        <taxon>Streptomycetaceae</taxon>
        <taxon>Streptomyces</taxon>
    </lineage>
</organism>
<dbReference type="AlphaFoldDB" id="A0A8H1L9Z2"/>
<feature type="region of interest" description="Disordered" evidence="1">
    <location>
        <begin position="74"/>
        <end position="100"/>
    </location>
</feature>
<evidence type="ECO:0000256" key="1">
    <source>
        <dbReference type="SAM" id="MobiDB-lite"/>
    </source>
</evidence>
<proteinExistence type="predicted"/>
<dbReference type="EMBL" id="RCIY01000065">
    <property type="protein sequence ID" value="TGG81660.1"/>
    <property type="molecule type" value="Genomic_DNA"/>
</dbReference>
<evidence type="ECO:0008006" key="5">
    <source>
        <dbReference type="Google" id="ProtNLM"/>
    </source>
</evidence>
<name>A0A8H1L9Z2_9ACTN</name>
<dbReference type="Proteomes" id="UP000298111">
    <property type="component" value="Unassembled WGS sequence"/>
</dbReference>
<accession>A0A8H1L9Z2</accession>
<sequence>MRQAAAVLVGLLLSLFGIAQCATAATPGTPARAAAAPPHTVAGEHTAGDDQGGDRYGAGHHVFAGAALGPHTAVVSDDSGSSRCHKSKGEGGALPAAPSAGQQQWLPLALPVCAVPESHAAIGAAHERPPVRGPAPAPSPGPVELSVLRV</sequence>
<feature type="compositionally biased region" description="Low complexity" evidence="1">
    <location>
        <begin position="28"/>
        <end position="41"/>
    </location>
</feature>
<reference evidence="3 4" key="1">
    <citation type="submission" date="2018-10" db="EMBL/GenBank/DDBJ databases">
        <title>Isolation of pseudouridimycin from Streptomyces albus DSM 40763.</title>
        <authorList>
            <person name="Rosenqvist P."/>
            <person name="Metsae-Ketelae M."/>
            <person name="Virta P."/>
        </authorList>
    </citation>
    <scope>NUCLEOTIDE SEQUENCE [LARGE SCALE GENOMIC DNA]</scope>
    <source>
        <strain evidence="3 4">DSM 40763</strain>
    </source>
</reference>
<comment type="caution">
    <text evidence="3">The sequence shown here is derived from an EMBL/GenBank/DDBJ whole genome shotgun (WGS) entry which is preliminary data.</text>
</comment>
<evidence type="ECO:0000313" key="4">
    <source>
        <dbReference type="Proteomes" id="UP000298111"/>
    </source>
</evidence>